<comment type="caution">
    <text evidence="2">The sequence shown here is derived from an EMBL/GenBank/DDBJ whole genome shotgun (WGS) entry which is preliminary data.</text>
</comment>
<keyword evidence="3" id="KW-1185">Reference proteome</keyword>
<reference evidence="2 3" key="1">
    <citation type="submission" date="2019-10" db="EMBL/GenBank/DDBJ databases">
        <title>Deinococcus sp. isolated from soil.</title>
        <authorList>
            <person name="Li Y."/>
            <person name="Wang J."/>
        </authorList>
    </citation>
    <scope>NUCLEOTIDE SEQUENCE [LARGE SCALE GENOMIC DNA]</scope>
    <source>
        <strain evidence="2 3">SDU3-2</strain>
    </source>
</reference>
<name>A0A7X1NYV6_9DEIO</name>
<feature type="compositionally biased region" description="Basic and acidic residues" evidence="1">
    <location>
        <begin position="92"/>
        <end position="108"/>
    </location>
</feature>
<protein>
    <submittedName>
        <fullName evidence="2">Uncharacterized protein</fullName>
    </submittedName>
</protein>
<organism evidence="2 3">
    <name type="scientific">Deinococcus terrestris</name>
    <dbReference type="NCBI Taxonomy" id="2651870"/>
    <lineage>
        <taxon>Bacteria</taxon>
        <taxon>Thermotogati</taxon>
        <taxon>Deinococcota</taxon>
        <taxon>Deinococci</taxon>
        <taxon>Deinococcales</taxon>
        <taxon>Deinococcaceae</taxon>
        <taxon>Deinococcus</taxon>
    </lineage>
</organism>
<feature type="compositionally biased region" description="Basic and acidic residues" evidence="1">
    <location>
        <begin position="62"/>
        <end position="76"/>
    </location>
</feature>
<evidence type="ECO:0000313" key="2">
    <source>
        <dbReference type="EMBL" id="MPY68044.1"/>
    </source>
</evidence>
<evidence type="ECO:0000256" key="1">
    <source>
        <dbReference type="SAM" id="MobiDB-lite"/>
    </source>
</evidence>
<feature type="compositionally biased region" description="Basic and acidic residues" evidence="1">
    <location>
        <begin position="1"/>
        <end position="12"/>
    </location>
</feature>
<dbReference type="EMBL" id="WBSL01000014">
    <property type="protein sequence ID" value="MPY68044.1"/>
    <property type="molecule type" value="Genomic_DNA"/>
</dbReference>
<feature type="compositionally biased region" description="Gly residues" evidence="1">
    <location>
        <begin position="28"/>
        <end position="42"/>
    </location>
</feature>
<feature type="region of interest" description="Disordered" evidence="1">
    <location>
        <begin position="1"/>
        <end position="108"/>
    </location>
</feature>
<gene>
    <name evidence="2" type="ORF">F8S09_15415</name>
</gene>
<sequence>MQRREGTRRPDLRGGVGGAAAEGRLGREGTGGGAGDSGGLGGPFVDQPARKLGTGSLRRRARAGDGDGLRHTAEGRRAHRGSRSVLGGACDDGGRINRGGHDGECPEGRAHIRGFRLWGSRGPHWRALGRVAGG</sequence>
<dbReference type="Proteomes" id="UP000484842">
    <property type="component" value="Unassembled WGS sequence"/>
</dbReference>
<dbReference type="AlphaFoldDB" id="A0A7X1NYV6"/>
<evidence type="ECO:0000313" key="3">
    <source>
        <dbReference type="Proteomes" id="UP000484842"/>
    </source>
</evidence>
<proteinExistence type="predicted"/>
<accession>A0A7X1NYV6</accession>